<dbReference type="Proteomes" id="UP000003531">
    <property type="component" value="Unassembled WGS sequence"/>
</dbReference>
<evidence type="ECO:0000313" key="2">
    <source>
        <dbReference type="Proteomes" id="UP000003531"/>
    </source>
</evidence>
<reference evidence="1 2" key="1">
    <citation type="submission" date="2009-01" db="EMBL/GenBank/DDBJ databases">
        <authorList>
            <person name="Qin X."/>
            <person name="Bachman B."/>
            <person name="Battles P."/>
            <person name="Bell A."/>
            <person name="Bess C."/>
            <person name="Bickham C."/>
            <person name="Chaboub L."/>
            <person name="Chen D."/>
            <person name="Coyle M."/>
            <person name="Deiros D.R."/>
            <person name="Dinh H."/>
            <person name="Forbes L."/>
            <person name="Fowler G."/>
            <person name="Francisco L."/>
            <person name="Fu Q."/>
            <person name="Gubbala S."/>
            <person name="Hale W."/>
            <person name="Han Y."/>
            <person name="Hemphill L."/>
            <person name="Highlander S.K."/>
            <person name="Hirani K."/>
            <person name="Hogues M."/>
            <person name="Jackson L."/>
            <person name="Jakkamsetti A."/>
            <person name="Javaid M."/>
            <person name="Jiang H."/>
            <person name="Korchina V."/>
            <person name="Kovar C."/>
            <person name="Lara F."/>
            <person name="Lee S."/>
            <person name="Mata R."/>
            <person name="Mathew T."/>
            <person name="Moen C."/>
            <person name="Morales K."/>
            <person name="Munidasa M."/>
            <person name="Nazareth L."/>
            <person name="Ngo R."/>
            <person name="Nguyen L."/>
            <person name="Okwuonu G."/>
            <person name="Ongeri F."/>
            <person name="Patil S."/>
            <person name="Petrosino J."/>
            <person name="Pham C."/>
            <person name="Pham P."/>
            <person name="Pu L.-L."/>
            <person name="Puazo M."/>
            <person name="Raj R."/>
            <person name="Reid J."/>
            <person name="Rouhana J."/>
            <person name="Saada N."/>
            <person name="Shang Y."/>
            <person name="Simmons D."/>
            <person name="Thornton R."/>
            <person name="Warren J."/>
            <person name="Weissenberger G."/>
            <person name="Zhang J."/>
            <person name="Zhang L."/>
            <person name="Zhou C."/>
            <person name="Zhu D."/>
            <person name="Muzny D."/>
            <person name="Worley K."/>
            <person name="Gibbs R."/>
        </authorList>
    </citation>
    <scope>NUCLEOTIDE SEQUENCE [LARGE SCALE GENOMIC DNA]</scope>
    <source>
        <strain evidence="1 2">ATCC 11741</strain>
    </source>
</reference>
<protein>
    <submittedName>
        <fullName evidence="1">Uncharacterized protein</fullName>
    </submittedName>
</protein>
<organism evidence="1 2">
    <name type="scientific">Ligilactobacillus salivarius DSM 20555 = ATCC 11741</name>
    <dbReference type="NCBI Taxonomy" id="1423799"/>
    <lineage>
        <taxon>Bacteria</taxon>
        <taxon>Bacillati</taxon>
        <taxon>Bacillota</taxon>
        <taxon>Bacilli</taxon>
        <taxon>Lactobacillales</taxon>
        <taxon>Lactobacillaceae</taxon>
        <taxon>Ligilactobacillus</taxon>
    </lineage>
</organism>
<sequence>MIVQRSFCVLASNSDSLFFILSYIKRHPDDLVKAIPAYDNVIRLFISDKVKVSDAEIYFPDNSLMVNRLKLDFISQHGKLLDDFFQMTGRQLRGYHEVWASTAHLTDRNVYLVELSYE</sequence>
<accession>C2EES4</accession>
<proteinExistence type="predicted"/>
<dbReference type="HOGENOM" id="CLU_143430_0_0_9"/>
<dbReference type="EMBL" id="ACGT01000001">
    <property type="protein sequence ID" value="EEJ75006.1"/>
    <property type="molecule type" value="Genomic_DNA"/>
</dbReference>
<name>C2EES4_9LACO</name>
<dbReference type="AlphaFoldDB" id="C2EES4"/>
<gene>
    <name evidence="1" type="ORF">HMPREF0545_0146</name>
</gene>
<evidence type="ECO:0000313" key="1">
    <source>
        <dbReference type="EMBL" id="EEJ75006.1"/>
    </source>
</evidence>
<comment type="caution">
    <text evidence="1">The sequence shown here is derived from an EMBL/GenBank/DDBJ whole genome shotgun (WGS) entry which is preliminary data.</text>
</comment>